<keyword evidence="10" id="KW-0548">Nucleotidyltransferase</keyword>
<dbReference type="InterPro" id="IPR006054">
    <property type="entry name" value="DnaQ"/>
</dbReference>
<dbReference type="InterPro" id="IPR012337">
    <property type="entry name" value="RNaseH-like_sf"/>
</dbReference>
<evidence type="ECO:0000256" key="7">
    <source>
        <dbReference type="SAM" id="Coils"/>
    </source>
</evidence>
<dbReference type="GO" id="GO:0007165">
    <property type="term" value="P:signal transduction"/>
    <property type="evidence" value="ECO:0007669"/>
    <property type="project" value="InterPro"/>
</dbReference>
<evidence type="ECO:0000259" key="9">
    <source>
        <dbReference type="PROSITE" id="PS50885"/>
    </source>
</evidence>
<evidence type="ECO:0000256" key="8">
    <source>
        <dbReference type="SAM" id="Phobius"/>
    </source>
</evidence>
<dbReference type="AlphaFoldDB" id="W6M0K0"/>
<feature type="domain" description="HAMP" evidence="9">
    <location>
        <begin position="95"/>
        <end position="124"/>
    </location>
</feature>
<dbReference type="CDD" id="cd06127">
    <property type="entry name" value="DEDDh"/>
    <property type="match status" value="1"/>
</dbReference>
<dbReference type="EMBL" id="CBTJ020000001">
    <property type="protein sequence ID" value="CDI00886.1"/>
    <property type="molecule type" value="Genomic_DNA"/>
</dbReference>
<organism evidence="10 11">
    <name type="scientific">Candidatus Competibacter denitrificans Run_A_D11</name>
    <dbReference type="NCBI Taxonomy" id="1400863"/>
    <lineage>
        <taxon>Bacteria</taxon>
        <taxon>Pseudomonadati</taxon>
        <taxon>Pseudomonadota</taxon>
        <taxon>Gammaproteobacteria</taxon>
        <taxon>Candidatus Competibacteraceae</taxon>
        <taxon>Candidatus Competibacter</taxon>
    </lineage>
</organism>
<feature type="transmembrane region" description="Helical" evidence="8">
    <location>
        <begin position="6"/>
        <end position="30"/>
    </location>
</feature>
<dbReference type="STRING" id="1400863.BN873_10142"/>
<dbReference type="InterPro" id="IPR003660">
    <property type="entry name" value="HAMP_dom"/>
</dbReference>
<evidence type="ECO:0000256" key="2">
    <source>
        <dbReference type="ARBA" id="ARBA00022722"/>
    </source>
</evidence>
<dbReference type="GO" id="GO:0003677">
    <property type="term" value="F:DNA binding"/>
    <property type="evidence" value="ECO:0007669"/>
    <property type="project" value="InterPro"/>
</dbReference>
<dbReference type="InterPro" id="IPR035965">
    <property type="entry name" value="PAS-like_dom_sf"/>
</dbReference>
<dbReference type="Gene3D" id="3.30.450.20">
    <property type="entry name" value="PAS domain"/>
    <property type="match status" value="1"/>
</dbReference>
<dbReference type="PROSITE" id="PS50885">
    <property type="entry name" value="HAMP"/>
    <property type="match status" value="1"/>
</dbReference>
<keyword evidence="8" id="KW-0812">Transmembrane</keyword>
<evidence type="ECO:0000256" key="6">
    <source>
        <dbReference type="ARBA" id="ARBA00049244"/>
    </source>
</evidence>
<gene>
    <name evidence="10" type="ORF">BN873_10142</name>
</gene>
<dbReference type="PANTHER" id="PTHR30231">
    <property type="entry name" value="DNA POLYMERASE III SUBUNIT EPSILON"/>
    <property type="match status" value="1"/>
</dbReference>
<dbReference type="SUPFAM" id="SSF53098">
    <property type="entry name" value="Ribonuclease H-like"/>
    <property type="match status" value="1"/>
</dbReference>
<dbReference type="GO" id="GO:0016020">
    <property type="term" value="C:membrane"/>
    <property type="evidence" value="ECO:0007669"/>
    <property type="project" value="InterPro"/>
</dbReference>
<dbReference type="OrthoDB" id="9803913at2"/>
<dbReference type="PANTHER" id="PTHR30231:SF41">
    <property type="entry name" value="DNA POLYMERASE III SUBUNIT EPSILON"/>
    <property type="match status" value="1"/>
</dbReference>
<reference evidence="10" key="2">
    <citation type="submission" date="2014-03" db="EMBL/GenBank/DDBJ databases">
        <title>Candidatus Competibacter-lineage genomes retrieved from metagenomes reveal functional metabolic diversity.</title>
        <authorList>
            <person name="McIlroy S.J."/>
            <person name="Albertsen M."/>
            <person name="Andresen E.K."/>
            <person name="Saunders A.M."/>
            <person name="Kristiansen R."/>
            <person name="Stokholm-Bjerregaard M."/>
            <person name="Nielsen K.L."/>
            <person name="Nielsen P.H."/>
        </authorList>
    </citation>
    <scope>NUCLEOTIDE SEQUENCE</scope>
    <source>
        <strain evidence="10">Run_A_D11</strain>
    </source>
</reference>
<comment type="catalytic activity">
    <reaction evidence="6">
        <text>DNA(n) + a 2'-deoxyribonucleoside 5'-triphosphate = DNA(n+1) + diphosphate</text>
        <dbReference type="Rhea" id="RHEA:22508"/>
        <dbReference type="Rhea" id="RHEA-COMP:17339"/>
        <dbReference type="Rhea" id="RHEA-COMP:17340"/>
        <dbReference type="ChEBI" id="CHEBI:33019"/>
        <dbReference type="ChEBI" id="CHEBI:61560"/>
        <dbReference type="ChEBI" id="CHEBI:173112"/>
        <dbReference type="EC" id="2.7.7.7"/>
    </reaction>
</comment>
<keyword evidence="8" id="KW-1133">Transmembrane helix</keyword>
<dbReference type="CDD" id="cd00130">
    <property type="entry name" value="PAS"/>
    <property type="match status" value="1"/>
</dbReference>
<comment type="caution">
    <text evidence="10">The sequence shown here is derived from an EMBL/GenBank/DDBJ whole genome shotgun (WGS) entry which is preliminary data.</text>
</comment>
<dbReference type="GO" id="GO:0008408">
    <property type="term" value="F:3'-5' exonuclease activity"/>
    <property type="evidence" value="ECO:0007669"/>
    <property type="project" value="TreeGrafter"/>
</dbReference>
<dbReference type="SMART" id="SM00479">
    <property type="entry name" value="EXOIII"/>
    <property type="match status" value="1"/>
</dbReference>
<keyword evidence="8" id="KW-0472">Membrane</keyword>
<evidence type="ECO:0000256" key="4">
    <source>
        <dbReference type="ARBA" id="ARBA00025483"/>
    </source>
</evidence>
<feature type="transmembrane region" description="Helical" evidence="8">
    <location>
        <begin position="51"/>
        <end position="74"/>
    </location>
</feature>
<evidence type="ECO:0000256" key="1">
    <source>
        <dbReference type="ARBA" id="ARBA00012417"/>
    </source>
</evidence>
<dbReference type="EC" id="2.7.7.7" evidence="1"/>
<dbReference type="GO" id="GO:0003887">
    <property type="term" value="F:DNA-directed DNA polymerase activity"/>
    <property type="evidence" value="ECO:0007669"/>
    <property type="project" value="UniProtKB-EC"/>
</dbReference>
<keyword evidence="10" id="KW-0808">Transferase</keyword>
<evidence type="ECO:0000313" key="11">
    <source>
        <dbReference type="Proteomes" id="UP000035760"/>
    </source>
</evidence>
<protein>
    <recommendedName>
        <fullName evidence="1">DNA-directed DNA polymerase</fullName>
        <ecNumber evidence="1">2.7.7.7</ecNumber>
    </recommendedName>
</protein>
<evidence type="ECO:0000256" key="3">
    <source>
        <dbReference type="ARBA" id="ARBA00022839"/>
    </source>
</evidence>
<dbReference type="Pfam" id="PF00929">
    <property type="entry name" value="RNase_T"/>
    <property type="match status" value="1"/>
</dbReference>
<name>W6M0K0_9GAMM</name>
<dbReference type="InterPro" id="IPR000014">
    <property type="entry name" value="PAS"/>
</dbReference>
<dbReference type="NCBIfam" id="TIGR00573">
    <property type="entry name" value="dnaq"/>
    <property type="match status" value="1"/>
</dbReference>
<comment type="subunit">
    <text evidence="5">DNA polymerase III contains a core (composed of alpha, epsilon and theta chains) that associates with a tau subunit. This core dimerizes to form the POLIII' complex. PolIII' associates with the gamma complex (composed of gamma, delta, delta', psi and chi chains) and with the beta chain to form the complete DNA polymerase III complex.</text>
</comment>
<dbReference type="InterPro" id="IPR036397">
    <property type="entry name" value="RNaseH_sf"/>
</dbReference>
<dbReference type="Gene3D" id="3.30.420.10">
    <property type="entry name" value="Ribonuclease H-like superfamily/Ribonuclease H"/>
    <property type="match status" value="1"/>
</dbReference>
<keyword evidence="2" id="KW-0540">Nuclease</keyword>
<dbReference type="RefSeq" id="WP_048669949.1">
    <property type="nucleotide sequence ID" value="NZ_CBTJ020000001.1"/>
</dbReference>
<accession>W6M0K0</accession>
<proteinExistence type="predicted"/>
<evidence type="ECO:0000256" key="5">
    <source>
        <dbReference type="ARBA" id="ARBA00026073"/>
    </source>
</evidence>
<keyword evidence="7" id="KW-0175">Coiled coil</keyword>
<dbReference type="SUPFAM" id="SSF55785">
    <property type="entry name" value="PYP-like sensor domain (PAS domain)"/>
    <property type="match status" value="1"/>
</dbReference>
<reference evidence="10" key="1">
    <citation type="submission" date="2013-07" db="EMBL/GenBank/DDBJ databases">
        <authorList>
            <person name="McIlroy S."/>
        </authorList>
    </citation>
    <scope>NUCLEOTIDE SEQUENCE [LARGE SCALE GENOMIC DNA]</scope>
    <source>
        <strain evidence="10">Run_A_D11</strain>
    </source>
</reference>
<keyword evidence="3" id="KW-0269">Exonuclease</keyword>
<keyword evidence="3" id="KW-0378">Hydrolase</keyword>
<dbReference type="FunFam" id="3.30.420.10:FF:000045">
    <property type="entry name" value="3'-5' exonuclease DinG"/>
    <property type="match status" value="1"/>
</dbReference>
<sequence length="726" mass="79955">MRDNLRFLLVLGIFLTLVAVLLIVGGYGVFHALEPDQQRALISILAPHGELIAEIGLLVLAILGIAFTMAYQVYVKGALKVAEGIRITLNANPGHRLATVGPAELRSLAQAVNEMAERGELLAQDLEAKVAQAKASVEEEKNRLAALMSELSQGVLVCNADGRILLYNERARYALLGSSDLSSAGTAALIGLGRSIFAIVERNLLAHALETMRARLEKNEADPIAQFVFTTRTGEFIRVRMALVLGATKAASAPADGQTDSDGFVMTLENITETFEVDTTRDMLLQSLTEGSRAALANIRAAVETLTAYPDCEPIHRDRFLQVIREEARMLSGKLDKTSLDYADSLKTRWPLEEMLAVDAIAAARRRIESRLGLATLAEVLDDSLWIKADSYTLVQALTYLAGRLKDEYGVQDICFNLTRHARIAELDLLWRGSPLSQRTLSEWEMEAMRAGGEDSPLTLRDVIDRLAAEIVYMVDQERQRSLIRFLLPTVKPTRVALGAPVRIGESRPEFYDFDLFHQAGQTPELDERLLSELAYTVFDTETTGLDPAAGDEIISIGAVRIVNNRLLRFETYEQLIDPGRPIVAMSQTIHGISNKMLRGQPTVDKVLAQFHEYCQDTVLVGHNAAFDMRFLQMKEAQTGVRFTQPVLDTLLLSGVLHPNQSSHALEAIAERLGVTVVARHTALGDALVTGEVFLRMIPLLAAHGIRTFGDAREATAKSLYAKVEY</sequence>
<evidence type="ECO:0000313" key="10">
    <source>
        <dbReference type="EMBL" id="CDI00886.1"/>
    </source>
</evidence>
<comment type="function">
    <text evidence="4">DNA polymerase III is a complex, multichain enzyme responsible for most of the replicative synthesis in bacteria. The epsilon subunit contain the editing function and is a proofreading 3'-5' exonuclease.</text>
</comment>
<dbReference type="GO" id="GO:0045004">
    <property type="term" value="P:DNA replication proofreading"/>
    <property type="evidence" value="ECO:0007669"/>
    <property type="project" value="TreeGrafter"/>
</dbReference>
<dbReference type="Proteomes" id="UP000035760">
    <property type="component" value="Unassembled WGS sequence"/>
</dbReference>
<keyword evidence="11" id="KW-1185">Reference proteome</keyword>
<dbReference type="GO" id="GO:0005829">
    <property type="term" value="C:cytosol"/>
    <property type="evidence" value="ECO:0007669"/>
    <property type="project" value="TreeGrafter"/>
</dbReference>
<dbReference type="InterPro" id="IPR013520">
    <property type="entry name" value="Ribonucl_H"/>
</dbReference>
<feature type="coiled-coil region" evidence="7">
    <location>
        <begin position="116"/>
        <end position="150"/>
    </location>
</feature>